<dbReference type="EMBL" id="PGGN01000003">
    <property type="protein sequence ID" value="PSH57200.1"/>
    <property type="molecule type" value="Genomic_DNA"/>
</dbReference>
<protein>
    <submittedName>
        <fullName evidence="6">P-type conjugative transfer protein VirB9</fullName>
    </submittedName>
</protein>
<dbReference type="InterPro" id="IPR033645">
    <property type="entry name" value="VirB9/CagX/TrbG_C"/>
</dbReference>
<dbReference type="InterPro" id="IPR010258">
    <property type="entry name" value="Conjugal_tfr_TrbG/VirB9/CagX"/>
</dbReference>
<dbReference type="RefSeq" id="WP_106717310.1">
    <property type="nucleotide sequence ID" value="NZ_JACHXT010000003.1"/>
</dbReference>
<keyword evidence="7" id="KW-1185">Reference proteome</keyword>
<dbReference type="Gene3D" id="2.60.40.2500">
    <property type="match status" value="1"/>
</dbReference>
<comment type="caution">
    <text evidence="6">The sequence shown here is derived from an EMBL/GenBank/DDBJ whole genome shotgun (WGS) entry which is preliminary data.</text>
</comment>
<evidence type="ECO:0000256" key="4">
    <source>
        <dbReference type="SAM" id="MobiDB-lite"/>
    </source>
</evidence>
<reference evidence="7" key="1">
    <citation type="submission" date="2017-11" db="EMBL/GenBank/DDBJ databases">
        <authorList>
            <person name="Kuznetsova I."/>
            <person name="Sazanova A."/>
            <person name="Chirak E."/>
            <person name="Safronova V."/>
            <person name="Willems A."/>
        </authorList>
    </citation>
    <scope>NUCLEOTIDE SEQUENCE [LARGE SCALE GENOMIC DNA]</scope>
    <source>
        <strain evidence="7">PEPV15</strain>
    </source>
</reference>
<dbReference type="AlphaFoldDB" id="A0A2P7ASN2"/>
<feature type="region of interest" description="Disordered" evidence="4">
    <location>
        <begin position="249"/>
        <end position="270"/>
    </location>
</feature>
<evidence type="ECO:0000256" key="1">
    <source>
        <dbReference type="ARBA" id="ARBA00006135"/>
    </source>
</evidence>
<sequence>MVPRTPIVVILVAIGSFVPAFAAQTPTAGRLDPRVTTIVYQPNNVVRVFATYGISTMIIFDEDEKFETIALGDTESWDVVPTDNGNILFVKPKARQVTTNMNVVTTKRIYYLELNDYAPEDAKKVFGIRFVYPEKDLNASLRKEAEARTANPNMAGIDKANINIDYSFSGDGKLKPSMLFDDGKKTFFKFGATVPAIFAVNADFSETLRNSRREGEYIVVDGTATQYTLRDGNQWTCIFNLRKPDFGAPDPDIMAPSLDDKAKTRRRGGN</sequence>
<evidence type="ECO:0000313" key="6">
    <source>
        <dbReference type="EMBL" id="PSH57200.1"/>
    </source>
</evidence>
<dbReference type="OrthoDB" id="7390264at2"/>
<keyword evidence="3" id="KW-0843">Virulence</keyword>
<evidence type="ECO:0000256" key="2">
    <source>
        <dbReference type="ARBA" id="ARBA00022729"/>
    </source>
</evidence>
<name>A0A2P7ASN2_9HYPH</name>
<keyword evidence="2 5" id="KW-0732">Signal</keyword>
<dbReference type="InterPro" id="IPR038161">
    <property type="entry name" value="VirB9/CagX/TrbG_C_sf"/>
</dbReference>
<organism evidence="6 7">
    <name type="scientific">Phyllobacterium endophyticum</name>
    <dbReference type="NCBI Taxonomy" id="1149773"/>
    <lineage>
        <taxon>Bacteria</taxon>
        <taxon>Pseudomonadati</taxon>
        <taxon>Pseudomonadota</taxon>
        <taxon>Alphaproteobacteria</taxon>
        <taxon>Hyphomicrobiales</taxon>
        <taxon>Phyllobacteriaceae</taxon>
        <taxon>Phyllobacterium</taxon>
    </lineage>
</organism>
<dbReference type="Pfam" id="PF03524">
    <property type="entry name" value="CagX"/>
    <property type="match status" value="1"/>
</dbReference>
<accession>A0A2P7ASN2</accession>
<feature type="signal peptide" evidence="5">
    <location>
        <begin position="1"/>
        <end position="22"/>
    </location>
</feature>
<dbReference type="CDD" id="cd06911">
    <property type="entry name" value="VirB9_CagX_TrbG"/>
    <property type="match status" value="1"/>
</dbReference>
<dbReference type="NCBIfam" id="TIGR02781">
    <property type="entry name" value="VirB9"/>
    <property type="match status" value="1"/>
</dbReference>
<gene>
    <name evidence="6" type="primary">virB9</name>
    <name evidence="6" type="ORF">CU100_14365</name>
</gene>
<proteinExistence type="inferred from homology"/>
<evidence type="ECO:0000256" key="5">
    <source>
        <dbReference type="SAM" id="SignalP"/>
    </source>
</evidence>
<evidence type="ECO:0000313" key="7">
    <source>
        <dbReference type="Proteomes" id="UP000241158"/>
    </source>
</evidence>
<feature type="chain" id="PRO_5015146746" evidence="5">
    <location>
        <begin position="23"/>
        <end position="270"/>
    </location>
</feature>
<comment type="similarity">
    <text evidence="1">Belongs to the TrbG/VirB9 family.</text>
</comment>
<evidence type="ECO:0000256" key="3">
    <source>
        <dbReference type="ARBA" id="ARBA00023026"/>
    </source>
</evidence>
<dbReference type="Proteomes" id="UP000241158">
    <property type="component" value="Unassembled WGS sequence"/>
</dbReference>
<dbReference type="InterPro" id="IPR014148">
    <property type="entry name" value="VirB9"/>
</dbReference>